<dbReference type="SUPFAM" id="SSF81901">
    <property type="entry name" value="HCP-like"/>
    <property type="match status" value="1"/>
</dbReference>
<dbReference type="EMBL" id="MPUH01000387">
    <property type="protein sequence ID" value="OMJ81256.1"/>
    <property type="molecule type" value="Genomic_DNA"/>
</dbReference>
<feature type="coiled-coil region" evidence="1">
    <location>
        <begin position="1107"/>
        <end position="1137"/>
    </location>
</feature>
<dbReference type="Gene3D" id="1.25.40.10">
    <property type="entry name" value="Tetratricopeptide repeat domain"/>
    <property type="match status" value="3"/>
</dbReference>
<sequence>MTQIITREGYLAFIINSQASIYAKSGLLLAHSIPIIQLKANFNQFQVRYMQNCLFLGWEGLKGGGNCNNTGQQSPKRKNQKKTIEERLSKGIFVSPIELFMQNDDILINTIKKNLSIFREKLLIGEICFESIKSIENIEITSSCDFFSIFSEILQILSLPEIFFNKNCVYLRYKLSMLARYYLVLAKTINTQLNFNTSKLDYLKNSIENIRKNISKDFLPEFCFSLNLVLIENLLENFNTPINDAINLQIDSLLSNHFKKKIDMKTVIDCFNKSFTCNRDLISDMILLELSDCKDCCNLLRCMIDRSLSSSWECIGLILTKLSSGIEEIELLGEYLYFSNFDTKDVWIIRGICVEILTQIKAMNMDFGVQGVLEEKSKQKDNEQIKMFFQFQQFYEYSVNLYCKSEKEEIPMDYFFNLPKLPHSQCDISYIQLLLKTQHKIFQISGPSGSGKTILALNYAYSKLDFYHLIFFIPSESKRIINKKFIELSRRLKLIIQDSLDDMISSVIRYLEKQSRPFLLIFDNINSFNSIENYIPKTGHIILTSSKDIYQLKYEVFPLDDSIINIYLNDYNTSSLYQYLDNNYMAIDLAIKILKHKLTTLDLLIETLNIIKGQDGVFTVLLNCISKLIPYSKDLLFSLSLLENLFIPRRLAYKIFNILSQSDYNLDLLICQLSPFALIEEVKGFCIVLNSNFYSFLSKCSIKEIYYVDILKQAYFALYAECKFLDSYKEENRVSILLDKFSRYLDEDFSVEAGVIFFLKGKYDLNIELNIVSAIESFKHAVICFKGIEKYEEQGKFALGCSYLKNFQALESIDIFIGIIKSSLDEQYKFIANAYLVRAYDYIGDSGKIAGIIIHKTDINFQQLVLPEAVYCTIHGICGLSLNDQDLQEFLFPYSSFLYSRAPSISLILVLLKLANTFAIKENWTICFNYINLITPLVQIEGLPIPLTKENILNELENLVENIKVKLELMIGNSHRILGLLHLLLSRIYGETKKCFSQKAHLELCLKIRIENFGDSHIFVGDIYYNIGRFYEKVEKNVQKGLEYTKLAEITVFKAGGEEFLIYAKIVELFGLLYMRNKDMIKAQEYLERSLILKRKILIKSSDNIEISNTIASLARLEQKKNNLNQACDLYSKAINNGIISLKSYRWAKKAFKNSEVLNNKQKSLEFQLIIIEQGKIVYENTNKLYDEYTIAYKLADECAEYLIAKNLAFDSYKLLKVLNRNALMIDESKHLIRLADAFTKVGQTIEGEDYMKLALEIAEKNYGKYSNEHINAICAYGVFLKDREKYIDAIKKLSEAVYYLTGTKQGNIFKDIGICYLKNGQEDLAFLEFEKAMIIFKKHKSQSDIGKIYYLYGKFYAEDMLYSIKYLKKAFKIYKEVYGENHQETKNVKKTLDEALTLINN</sequence>
<gene>
    <name evidence="2" type="ORF">SteCoe_18312</name>
</gene>
<dbReference type="SUPFAM" id="SSF48452">
    <property type="entry name" value="TPR-like"/>
    <property type="match status" value="1"/>
</dbReference>
<comment type="caution">
    <text evidence="2">The sequence shown here is derived from an EMBL/GenBank/DDBJ whole genome shotgun (WGS) entry which is preliminary data.</text>
</comment>
<accession>A0A1R2BWY5</accession>
<dbReference type="Gene3D" id="3.40.50.300">
    <property type="entry name" value="P-loop containing nucleotide triphosphate hydrolases"/>
    <property type="match status" value="1"/>
</dbReference>
<evidence type="ECO:0000256" key="1">
    <source>
        <dbReference type="SAM" id="Coils"/>
    </source>
</evidence>
<evidence type="ECO:0000313" key="3">
    <source>
        <dbReference type="Proteomes" id="UP000187209"/>
    </source>
</evidence>
<dbReference type="InterPro" id="IPR027417">
    <property type="entry name" value="P-loop_NTPase"/>
</dbReference>
<dbReference type="SMART" id="SM00028">
    <property type="entry name" value="TPR"/>
    <property type="match status" value="4"/>
</dbReference>
<protein>
    <submittedName>
        <fullName evidence="2">Uncharacterized protein</fullName>
    </submittedName>
</protein>
<dbReference type="InterPro" id="IPR019734">
    <property type="entry name" value="TPR_rpt"/>
</dbReference>
<dbReference type="InterPro" id="IPR011990">
    <property type="entry name" value="TPR-like_helical_dom_sf"/>
</dbReference>
<dbReference type="OrthoDB" id="6161812at2759"/>
<dbReference type="SUPFAM" id="SSF52540">
    <property type="entry name" value="P-loop containing nucleoside triphosphate hydrolases"/>
    <property type="match status" value="1"/>
</dbReference>
<organism evidence="2 3">
    <name type="scientific">Stentor coeruleus</name>
    <dbReference type="NCBI Taxonomy" id="5963"/>
    <lineage>
        <taxon>Eukaryota</taxon>
        <taxon>Sar</taxon>
        <taxon>Alveolata</taxon>
        <taxon>Ciliophora</taxon>
        <taxon>Postciliodesmatophora</taxon>
        <taxon>Heterotrichea</taxon>
        <taxon>Heterotrichida</taxon>
        <taxon>Stentoridae</taxon>
        <taxon>Stentor</taxon>
    </lineage>
</organism>
<evidence type="ECO:0000313" key="2">
    <source>
        <dbReference type="EMBL" id="OMJ81256.1"/>
    </source>
</evidence>
<keyword evidence="1" id="KW-0175">Coiled coil</keyword>
<proteinExistence type="predicted"/>
<name>A0A1R2BWY5_9CILI</name>
<reference evidence="2 3" key="1">
    <citation type="submission" date="2016-11" db="EMBL/GenBank/DDBJ databases">
        <title>The macronuclear genome of Stentor coeruleus: a giant cell with tiny introns.</title>
        <authorList>
            <person name="Slabodnick M."/>
            <person name="Ruby J.G."/>
            <person name="Reiff S.B."/>
            <person name="Swart E.C."/>
            <person name="Gosai S."/>
            <person name="Prabakaran S."/>
            <person name="Witkowska E."/>
            <person name="Larue G.E."/>
            <person name="Fisher S."/>
            <person name="Freeman R.M."/>
            <person name="Gunawardena J."/>
            <person name="Chu W."/>
            <person name="Stover N.A."/>
            <person name="Gregory B.D."/>
            <person name="Nowacki M."/>
            <person name="Derisi J."/>
            <person name="Roy S.W."/>
            <person name="Marshall W.F."/>
            <person name="Sood P."/>
        </authorList>
    </citation>
    <scope>NUCLEOTIDE SEQUENCE [LARGE SCALE GENOMIC DNA]</scope>
    <source>
        <strain evidence="2">WM001</strain>
    </source>
</reference>
<keyword evidence="3" id="KW-1185">Reference proteome</keyword>
<dbReference type="Proteomes" id="UP000187209">
    <property type="component" value="Unassembled WGS sequence"/>
</dbReference>